<organism evidence="2 3">
    <name type="scientific">Streptococcus oralis</name>
    <dbReference type="NCBI Taxonomy" id="1303"/>
    <lineage>
        <taxon>Bacteria</taxon>
        <taxon>Bacillati</taxon>
        <taxon>Bacillota</taxon>
        <taxon>Bacilli</taxon>
        <taxon>Lactobacillales</taxon>
        <taxon>Streptococcaceae</taxon>
        <taxon>Streptococcus</taxon>
    </lineage>
</organism>
<evidence type="ECO:0000313" key="2">
    <source>
        <dbReference type="EMBL" id="KXU05240.1"/>
    </source>
</evidence>
<dbReference type="AlphaFoldDB" id="A0A139QRU2"/>
<dbReference type="PATRIC" id="fig|1303.84.peg.895"/>
<accession>A0A139QRU2</accession>
<gene>
    <name evidence="2" type="ORF">SORDD24_00819</name>
</gene>
<proteinExistence type="predicted"/>
<dbReference type="Proteomes" id="UP000070353">
    <property type="component" value="Unassembled WGS sequence"/>
</dbReference>
<dbReference type="EMBL" id="LQZB01000084">
    <property type="protein sequence ID" value="KXU05240.1"/>
    <property type="molecule type" value="Genomic_DNA"/>
</dbReference>
<reference evidence="2 3" key="1">
    <citation type="submission" date="2016-01" db="EMBL/GenBank/DDBJ databases">
        <title>Highly variable Streptococcus oralis are common among viridans streptococci isolated from primates.</title>
        <authorList>
            <person name="Denapaite D."/>
            <person name="Rieger M."/>
            <person name="Koendgen S."/>
            <person name="Brueckner R."/>
            <person name="Ochigava I."/>
            <person name="Kappeler P."/>
            <person name="Maetz-Rensing K."/>
            <person name="Leendertz F."/>
            <person name="Hakenbeck R."/>
        </authorList>
    </citation>
    <scope>NUCLEOTIDE SEQUENCE [LARGE SCALE GENOMIC DNA]</scope>
    <source>
        <strain evidence="2 3">DD24</strain>
    </source>
</reference>
<evidence type="ECO:0000313" key="3">
    <source>
        <dbReference type="Proteomes" id="UP000070353"/>
    </source>
</evidence>
<evidence type="ECO:0000259" key="1">
    <source>
        <dbReference type="Pfam" id="PF23552"/>
    </source>
</evidence>
<dbReference type="Pfam" id="PF23552">
    <property type="entry name" value="ParB_C"/>
    <property type="match status" value="1"/>
</dbReference>
<name>A0A139QRU2_STROR</name>
<feature type="domain" description="ParB C-terminal dimerisation" evidence="1">
    <location>
        <begin position="3"/>
        <end position="39"/>
    </location>
</feature>
<dbReference type="InterPro" id="IPR057240">
    <property type="entry name" value="ParB_dimer_C"/>
</dbReference>
<protein>
    <submittedName>
        <fullName evidence="2">Chromosome (Plasmid) partitioning protein ParB / Stage 0 sporulation protein J</fullName>
    </submittedName>
</protein>
<comment type="caution">
    <text evidence="2">The sequence shown here is derived from an EMBL/GenBank/DDBJ whole genome shotgun (WGS) entry which is preliminary data.</text>
</comment>
<sequence length="39" mass="4453">MKKLLGVNVEIKLSKKDTGKIVISFSSQEEYDRIINSLK</sequence>